<dbReference type="OrthoDB" id="3231855at2759"/>
<feature type="compositionally biased region" description="Polar residues" evidence="1">
    <location>
        <begin position="322"/>
        <end position="341"/>
    </location>
</feature>
<sequence>MQNSGFVPRNAQLTEEEKRNVMQQLGDIFNCSPSHQMRNLCESQAWNVDRCVDYLIKANSNGNNENQRKLRSGAVPKQTMPLANKDTVQNRRYTDNSLKTSKTQNTSSFVELRIAKLIKDCSKVMVLLRGASGSGKSYLAKSFIESCVSMNDQYTFKDFIFSTDDFFYNSSGVYKYQPTLLDKAHEFNQRQVADRAQAGWSPIFIDNTNIKLWEMMPYVQTAVQNGYVIEILEPRTSWRNSAGKLAAKNEHGVPIEKIKIMLNNFEKCTVNDLLKMLKTTKYQVTLPQIRSIPPVPLTQTDVETDEVFQIYKFEKNYSQSDFNTVPSAASDNTSQHANTPKPQREKSKKKNSTTELKSLNVIENKNEMNVINNYESEAWQPHEQEINKFWNMKQNLSENHIQVSKYKEKQEKKQKTILDLLREGVYDSNKPQSGKEQEGGDLKQRPTFERHSIGCENENKEFASLRQIYPNKELASLWDLFVKCGGDIDWTVDLLLREDELMAPSSSLNMEQVPDIVDDFKCNCALIQENTTGSISPILTQAPGPGTKPQRQRTRATRMNQRLNPEFQEISEVLANRFVLDGEQFSPHVRKLREMREKLRNPPQKCYANIEVQTDPLTEEETADDDEFNSETNEIIEVNLGEDLVKQLRQIFQAEMTSLLEKLPDNPVLNVFMPRSLAKELYMLWIESAYNQLEEQRQQIMSEDADFARLLKNPKYENCKESPENIQELLDMEYAWQIYKNDQEIEVQRTQQIKEQYQPSDLASHLTQMKLCETFPNIPRETLVEILTAHDNNYNETVQVLNKTTQPIEDHQVSDLHKKLVDCTLEEQERIKNEQQNSKSKINFSEANGERVIKLPLQPEEAKRMALHDFEEMRNLAAHHSQLKAECYQKAKEAMQKGYSAVAVYYSQIANLHKMKLDMYNHRAANCIMDVHKYTQNNPELLDLHYLHVLEAIGCLDIFLDRHITGLRAISRNYKHIFIITGRGLHSTGGVSTIKNKVKIRLKERNLRWSEVNPGLLKVKIFSASKHSKNI</sequence>
<dbReference type="InterPro" id="IPR002625">
    <property type="entry name" value="Smr_dom"/>
</dbReference>
<dbReference type="PANTHER" id="PTHR46535">
    <property type="entry name" value="NEDD4-BINDING PROTEIN 2"/>
    <property type="match status" value="1"/>
</dbReference>
<evidence type="ECO:0000313" key="3">
    <source>
        <dbReference type="EMBL" id="JAC51281.1"/>
    </source>
</evidence>
<gene>
    <name evidence="3" type="primary">N42L1</name>
    <name evidence="5" type="synonym">LOC105225583</name>
</gene>
<dbReference type="GO" id="GO:0005634">
    <property type="term" value="C:nucleus"/>
    <property type="evidence" value="ECO:0007669"/>
    <property type="project" value="TreeGrafter"/>
</dbReference>
<dbReference type="PANTHER" id="PTHR46535:SF1">
    <property type="entry name" value="NEDD4-BINDING PROTEIN 2"/>
    <property type="match status" value="1"/>
</dbReference>
<dbReference type="GO" id="GO:0004519">
    <property type="term" value="F:endonuclease activity"/>
    <property type="evidence" value="ECO:0007669"/>
    <property type="project" value="TreeGrafter"/>
</dbReference>
<dbReference type="SUPFAM" id="SSF160443">
    <property type="entry name" value="SMR domain-like"/>
    <property type="match status" value="1"/>
</dbReference>
<dbReference type="GeneID" id="105225583"/>
<dbReference type="SUPFAM" id="SSF52540">
    <property type="entry name" value="P-loop containing nucleoside triphosphate hydrolases"/>
    <property type="match status" value="1"/>
</dbReference>
<evidence type="ECO:0000259" key="2">
    <source>
        <dbReference type="PROSITE" id="PS50828"/>
    </source>
</evidence>
<dbReference type="InterPro" id="IPR036063">
    <property type="entry name" value="Smr_dom_sf"/>
</dbReference>
<dbReference type="InterPro" id="IPR027417">
    <property type="entry name" value="P-loop_NTPase"/>
</dbReference>
<evidence type="ECO:0000313" key="5">
    <source>
        <dbReference type="RefSeq" id="XP_011202416.1"/>
    </source>
</evidence>
<organism evidence="3">
    <name type="scientific">Bactrocera dorsalis</name>
    <name type="common">Oriental fruit fly</name>
    <name type="synonym">Dacus dorsalis</name>
    <dbReference type="NCBI Taxonomy" id="27457"/>
    <lineage>
        <taxon>Eukaryota</taxon>
        <taxon>Metazoa</taxon>
        <taxon>Ecdysozoa</taxon>
        <taxon>Arthropoda</taxon>
        <taxon>Hexapoda</taxon>
        <taxon>Insecta</taxon>
        <taxon>Pterygota</taxon>
        <taxon>Neoptera</taxon>
        <taxon>Endopterygota</taxon>
        <taxon>Diptera</taxon>
        <taxon>Brachycera</taxon>
        <taxon>Muscomorpha</taxon>
        <taxon>Tephritoidea</taxon>
        <taxon>Tephritidae</taxon>
        <taxon>Bactrocera</taxon>
        <taxon>Bactrocera</taxon>
    </lineage>
</organism>
<dbReference type="AlphaFoldDB" id="A0A034W6V1"/>
<dbReference type="InterPro" id="IPR052772">
    <property type="entry name" value="Endo/PolyKinase_Domain-Protein"/>
</dbReference>
<dbReference type="Gene3D" id="3.30.1370.110">
    <property type="match status" value="1"/>
</dbReference>
<evidence type="ECO:0000313" key="4">
    <source>
        <dbReference type="Proteomes" id="UP001652620"/>
    </source>
</evidence>
<dbReference type="KEGG" id="bdr:105225583"/>
<dbReference type="RefSeq" id="XP_011202416.1">
    <property type="nucleotide sequence ID" value="XM_011204114.3"/>
</dbReference>
<dbReference type="SMART" id="SM00463">
    <property type="entry name" value="SMR"/>
    <property type="match status" value="1"/>
</dbReference>
<feature type="region of interest" description="Disordered" evidence="1">
    <location>
        <begin position="322"/>
        <end position="359"/>
    </location>
</feature>
<protein>
    <submittedName>
        <fullName evidence="3 5">NEDD4-binding protein 2</fullName>
    </submittedName>
</protein>
<keyword evidence="4" id="KW-1185">Reference proteome</keyword>
<dbReference type="Pfam" id="PF13671">
    <property type="entry name" value="AAA_33"/>
    <property type="match status" value="1"/>
</dbReference>
<dbReference type="Proteomes" id="UP001652620">
    <property type="component" value="Chromosome 5"/>
</dbReference>
<dbReference type="InterPro" id="IPR013899">
    <property type="entry name" value="DUF1771"/>
</dbReference>
<accession>A0A034W6V1</accession>
<dbReference type="SMART" id="SM01162">
    <property type="entry name" value="DUF1771"/>
    <property type="match status" value="1"/>
</dbReference>
<reference evidence="5" key="2">
    <citation type="submission" date="2022-04" db="UniProtKB">
        <authorList>
            <consortium name="RefSeq"/>
        </authorList>
    </citation>
    <scope>IDENTIFICATION</scope>
    <source>
        <strain evidence="5">Punador</strain>
    </source>
</reference>
<feature type="domain" description="Smr" evidence="2">
    <location>
        <begin position="942"/>
        <end position="1022"/>
    </location>
</feature>
<dbReference type="EMBL" id="GAKP01007671">
    <property type="protein sequence ID" value="JAC51281.1"/>
    <property type="molecule type" value="Transcribed_RNA"/>
</dbReference>
<dbReference type="RefSeq" id="XP_011202416.2">
    <property type="nucleotide sequence ID" value="XM_011204114.4"/>
</dbReference>
<name>A0A034W6V1_BACDO</name>
<dbReference type="PROSITE" id="PS50828">
    <property type="entry name" value="SMR"/>
    <property type="match status" value="1"/>
</dbReference>
<dbReference type="CDD" id="cd14279">
    <property type="entry name" value="CUE"/>
    <property type="match status" value="1"/>
</dbReference>
<proteinExistence type="predicted"/>
<dbReference type="Gene3D" id="3.40.50.300">
    <property type="entry name" value="P-loop containing nucleotide triphosphate hydrolases"/>
    <property type="match status" value="1"/>
</dbReference>
<dbReference type="Pfam" id="PF08590">
    <property type="entry name" value="DUF1771"/>
    <property type="match status" value="1"/>
</dbReference>
<evidence type="ECO:0000256" key="1">
    <source>
        <dbReference type="SAM" id="MobiDB-lite"/>
    </source>
</evidence>
<reference evidence="3" key="1">
    <citation type="journal article" date="2014" name="BMC Genomics">
        <title>Characterizing the developmental transcriptome of the oriental fruit fly, Bactrocera dorsalis (Diptera: Tephritidae) through comparative genomic analysis with Drosophila melanogaster utilizing modENCODE datasets.</title>
        <authorList>
            <person name="Geib S.M."/>
            <person name="Calla B."/>
            <person name="Hall B."/>
            <person name="Hou S."/>
            <person name="Manoukis N.C."/>
        </authorList>
    </citation>
    <scope>NUCLEOTIDE SEQUENCE</scope>
    <source>
        <strain evidence="3">Punador</strain>
    </source>
</reference>